<evidence type="ECO:0000256" key="8">
    <source>
        <dbReference type="ARBA" id="ARBA00022777"/>
    </source>
</evidence>
<dbReference type="RefSeq" id="WP_032121918.1">
    <property type="nucleotide sequence ID" value="NZ_JAHLQL010000001.1"/>
</dbReference>
<evidence type="ECO:0000256" key="1">
    <source>
        <dbReference type="ARBA" id="ARBA00004651"/>
    </source>
</evidence>
<dbReference type="CDD" id="cd03383">
    <property type="entry name" value="PAP2_diacylglycerolkinase"/>
    <property type="match status" value="1"/>
</dbReference>
<evidence type="ECO:0000256" key="15">
    <source>
        <dbReference type="SAM" id="Phobius"/>
    </source>
</evidence>
<evidence type="ECO:0000256" key="14">
    <source>
        <dbReference type="ARBA" id="ARBA00023264"/>
    </source>
</evidence>
<keyword evidence="14" id="KW-1208">Phospholipid metabolism</keyword>
<dbReference type="GO" id="GO:0004143">
    <property type="term" value="F:ATP-dependent diacylglycerol kinase activity"/>
    <property type="evidence" value="ECO:0007669"/>
    <property type="project" value="UniProtKB-EC"/>
</dbReference>
<dbReference type="EC" id="2.7.1.107" evidence="17"/>
<keyword evidence="6 15" id="KW-0812">Transmembrane</keyword>
<organism evidence="17 18">
    <name type="scientific">Clostridium simiarum</name>
    <dbReference type="NCBI Taxonomy" id="2841506"/>
    <lineage>
        <taxon>Bacteria</taxon>
        <taxon>Bacillati</taxon>
        <taxon>Bacillota</taxon>
        <taxon>Clostridia</taxon>
        <taxon>Eubacteriales</taxon>
        <taxon>Clostridiaceae</taxon>
        <taxon>Clostridium</taxon>
    </lineage>
</organism>
<comment type="caution">
    <text evidence="17">The sequence shown here is derived from an EMBL/GenBank/DDBJ whole genome shotgun (WGS) entry which is preliminary data.</text>
</comment>
<accession>A0ABS6EXS1</accession>
<evidence type="ECO:0000256" key="12">
    <source>
        <dbReference type="ARBA" id="ARBA00023136"/>
    </source>
</evidence>
<feature type="transmembrane region" description="Helical" evidence="15">
    <location>
        <begin position="133"/>
        <end position="153"/>
    </location>
</feature>
<dbReference type="Gene3D" id="1.10.287.3610">
    <property type="match status" value="1"/>
</dbReference>
<dbReference type="SMART" id="SM00014">
    <property type="entry name" value="acidPPc"/>
    <property type="match status" value="1"/>
</dbReference>
<proteinExistence type="inferred from homology"/>
<keyword evidence="3" id="KW-1003">Cell membrane</keyword>
<keyword evidence="12 15" id="KW-0472">Membrane</keyword>
<name>A0ABS6EXS1_9CLOT</name>
<dbReference type="InterPro" id="IPR036945">
    <property type="entry name" value="DAGK_sf"/>
</dbReference>
<dbReference type="InterPro" id="IPR000326">
    <property type="entry name" value="PAP2/HPO"/>
</dbReference>
<keyword evidence="13" id="KW-0594">Phospholipid biosynthesis</keyword>
<evidence type="ECO:0000256" key="6">
    <source>
        <dbReference type="ARBA" id="ARBA00022692"/>
    </source>
</evidence>
<evidence type="ECO:0000256" key="10">
    <source>
        <dbReference type="ARBA" id="ARBA00022989"/>
    </source>
</evidence>
<keyword evidence="7" id="KW-0547">Nucleotide-binding</keyword>
<feature type="transmembrane region" description="Helical" evidence="15">
    <location>
        <begin position="92"/>
        <end position="113"/>
    </location>
</feature>
<evidence type="ECO:0000256" key="2">
    <source>
        <dbReference type="ARBA" id="ARBA00005967"/>
    </source>
</evidence>
<comment type="similarity">
    <text evidence="2">Belongs to the bacterial diacylglycerol kinase family.</text>
</comment>
<feature type="transmembrane region" description="Helical" evidence="15">
    <location>
        <begin position="52"/>
        <end position="71"/>
    </location>
</feature>
<evidence type="ECO:0000256" key="11">
    <source>
        <dbReference type="ARBA" id="ARBA00023098"/>
    </source>
</evidence>
<keyword evidence="11" id="KW-0443">Lipid metabolism</keyword>
<keyword evidence="18" id="KW-1185">Reference proteome</keyword>
<keyword evidence="4" id="KW-0444">Lipid biosynthesis</keyword>
<evidence type="ECO:0000256" key="3">
    <source>
        <dbReference type="ARBA" id="ARBA00022475"/>
    </source>
</evidence>
<feature type="transmembrane region" description="Helical" evidence="15">
    <location>
        <begin position="174"/>
        <end position="198"/>
    </location>
</feature>
<evidence type="ECO:0000256" key="4">
    <source>
        <dbReference type="ARBA" id="ARBA00022516"/>
    </source>
</evidence>
<dbReference type="CDD" id="cd14266">
    <property type="entry name" value="UDPK_IM_PAP2_like"/>
    <property type="match status" value="1"/>
</dbReference>
<dbReference type="InterPro" id="IPR036938">
    <property type="entry name" value="PAP2/HPO_sf"/>
</dbReference>
<evidence type="ECO:0000256" key="5">
    <source>
        <dbReference type="ARBA" id="ARBA00022679"/>
    </source>
</evidence>
<feature type="transmembrane region" description="Helical" evidence="15">
    <location>
        <begin position="29"/>
        <end position="46"/>
    </location>
</feature>
<dbReference type="Proteomes" id="UP000736583">
    <property type="component" value="Unassembled WGS sequence"/>
</dbReference>
<protein>
    <submittedName>
        <fullName evidence="17">Diacylglycerol kinase</fullName>
        <ecNumber evidence="17">2.7.1.107</ecNumber>
    </submittedName>
</protein>
<keyword evidence="10 15" id="KW-1133">Transmembrane helix</keyword>
<dbReference type="SUPFAM" id="SSF48317">
    <property type="entry name" value="Acid phosphatase/Vanadium-dependent haloperoxidase"/>
    <property type="match status" value="1"/>
</dbReference>
<dbReference type="PANTHER" id="PTHR34299:SF1">
    <property type="entry name" value="DIACYLGLYCEROL KINASE"/>
    <property type="match status" value="1"/>
</dbReference>
<evidence type="ECO:0000259" key="16">
    <source>
        <dbReference type="SMART" id="SM00014"/>
    </source>
</evidence>
<dbReference type="Pfam" id="PF01569">
    <property type="entry name" value="PAP2"/>
    <property type="match status" value="1"/>
</dbReference>
<evidence type="ECO:0000256" key="7">
    <source>
        <dbReference type="ARBA" id="ARBA00022741"/>
    </source>
</evidence>
<dbReference type="PANTHER" id="PTHR34299">
    <property type="entry name" value="DIACYLGLYCEROL KINASE"/>
    <property type="match status" value="1"/>
</dbReference>
<feature type="transmembrane region" description="Helical" evidence="15">
    <location>
        <begin position="210"/>
        <end position="231"/>
    </location>
</feature>
<gene>
    <name evidence="17" type="ORF">KQI89_04535</name>
</gene>
<feature type="domain" description="Phosphatidic acid phosphatase type 2/haloperoxidase" evidence="16">
    <location>
        <begin position="133"/>
        <end position="228"/>
    </location>
</feature>
<evidence type="ECO:0000256" key="9">
    <source>
        <dbReference type="ARBA" id="ARBA00022840"/>
    </source>
</evidence>
<keyword evidence="9" id="KW-0067">ATP-binding</keyword>
<evidence type="ECO:0000256" key="13">
    <source>
        <dbReference type="ARBA" id="ARBA00023209"/>
    </source>
</evidence>
<keyword evidence="8 17" id="KW-0418">Kinase</keyword>
<dbReference type="Pfam" id="PF01219">
    <property type="entry name" value="DAGK_prokar"/>
    <property type="match status" value="1"/>
</dbReference>
<reference evidence="17 18" key="1">
    <citation type="submission" date="2021-06" db="EMBL/GenBank/DDBJ databases">
        <authorList>
            <person name="Sun Q."/>
            <person name="Li D."/>
        </authorList>
    </citation>
    <scope>NUCLEOTIDE SEQUENCE [LARGE SCALE GENOMIC DNA]</scope>
    <source>
        <strain evidence="17 18">MSJ-4</strain>
    </source>
</reference>
<keyword evidence="5 17" id="KW-0808">Transferase</keyword>
<dbReference type="EMBL" id="JAHLQL010000001">
    <property type="protein sequence ID" value="MBU5591021.1"/>
    <property type="molecule type" value="Genomic_DNA"/>
</dbReference>
<dbReference type="Gene3D" id="1.20.144.10">
    <property type="entry name" value="Phosphatidic acid phosphatase type 2/haloperoxidase"/>
    <property type="match status" value="1"/>
</dbReference>
<comment type="subcellular location">
    <subcellularLocation>
        <location evidence="1">Cell membrane</location>
        <topology evidence="1">Multi-pass membrane protein</topology>
    </subcellularLocation>
</comment>
<dbReference type="InterPro" id="IPR000829">
    <property type="entry name" value="DAGK"/>
</dbReference>
<evidence type="ECO:0000313" key="17">
    <source>
        <dbReference type="EMBL" id="MBU5591021.1"/>
    </source>
</evidence>
<sequence>MKMKKLIDSFNYAIQGLIYSARTQRNMKIHLVATLLVLAACFIYDLTKIELLIITITVTMVIAAELINTAVESAIDATTNYYHPLAKIAKNTSAGAVLVTAINALIVGYITFWDKLTNATFSIIIKIKQSDPYMVFIILVMVSVATLMVKAIYGEGTPLRGGMPSGHSTLAFSIATIIALITEEPVSMALSYLLAIIVAQSRVDSDVHSVAEVVVGAIFGVLLTLFIFKLFS</sequence>
<evidence type="ECO:0000313" key="18">
    <source>
        <dbReference type="Proteomes" id="UP000736583"/>
    </source>
</evidence>